<evidence type="ECO:0000256" key="2">
    <source>
        <dbReference type="ARBA" id="ARBA00011233"/>
    </source>
</evidence>
<keyword evidence="9" id="KW-0472">Membrane</keyword>
<dbReference type="Proteomes" id="UP000230390">
    <property type="component" value="Unassembled WGS sequence"/>
</dbReference>
<evidence type="ECO:0000256" key="10">
    <source>
        <dbReference type="ARBA" id="ARBA00023237"/>
    </source>
</evidence>
<gene>
    <name evidence="13" type="ORF">CR105_18450</name>
</gene>
<evidence type="ECO:0000313" key="14">
    <source>
        <dbReference type="Proteomes" id="UP000230390"/>
    </source>
</evidence>
<dbReference type="InterPro" id="IPR023614">
    <property type="entry name" value="Porin_dom_sf"/>
</dbReference>
<dbReference type="PANTHER" id="PTHR34501">
    <property type="entry name" value="PROTEIN YDDL-RELATED"/>
    <property type="match status" value="1"/>
</dbReference>
<dbReference type="InterPro" id="IPR033900">
    <property type="entry name" value="Gram_neg_porin_domain"/>
</dbReference>
<evidence type="ECO:0000256" key="11">
    <source>
        <dbReference type="SAM" id="SignalP"/>
    </source>
</evidence>
<dbReference type="GO" id="GO:0006811">
    <property type="term" value="P:monoatomic ion transport"/>
    <property type="evidence" value="ECO:0007669"/>
    <property type="project" value="UniProtKB-KW"/>
</dbReference>
<comment type="subunit">
    <text evidence="2">Homotrimer.</text>
</comment>
<reference evidence="13 14" key="1">
    <citation type="submission" date="2017-10" db="EMBL/GenBank/DDBJ databases">
        <title>Massilia psychrophilum sp. nov., a novel purple-pigmented bacterium isolated from Tianshan glacier, Xinjiang Municipality, China.</title>
        <authorList>
            <person name="Wang H."/>
        </authorList>
    </citation>
    <scope>NUCLEOTIDE SEQUENCE [LARGE SCALE GENOMIC DNA]</scope>
    <source>
        <strain evidence="13 14">JCM 30074</strain>
    </source>
</reference>
<evidence type="ECO:0000256" key="1">
    <source>
        <dbReference type="ARBA" id="ARBA00004571"/>
    </source>
</evidence>
<dbReference type="GO" id="GO:0046930">
    <property type="term" value="C:pore complex"/>
    <property type="evidence" value="ECO:0007669"/>
    <property type="project" value="UniProtKB-KW"/>
</dbReference>
<evidence type="ECO:0000256" key="4">
    <source>
        <dbReference type="ARBA" id="ARBA00022452"/>
    </source>
</evidence>
<evidence type="ECO:0000256" key="5">
    <source>
        <dbReference type="ARBA" id="ARBA00022692"/>
    </source>
</evidence>
<keyword evidence="4" id="KW-1134">Transmembrane beta strand</keyword>
<dbReference type="SUPFAM" id="SSF56935">
    <property type="entry name" value="Porins"/>
    <property type="match status" value="1"/>
</dbReference>
<dbReference type="Gene3D" id="2.40.160.10">
    <property type="entry name" value="Porin"/>
    <property type="match status" value="1"/>
</dbReference>
<dbReference type="CDD" id="cd00342">
    <property type="entry name" value="gram_neg_porins"/>
    <property type="match status" value="1"/>
</dbReference>
<comment type="caution">
    <text evidence="13">The sequence shown here is derived from an EMBL/GenBank/DDBJ whole genome shotgun (WGS) entry which is preliminary data.</text>
</comment>
<dbReference type="InterPro" id="IPR050298">
    <property type="entry name" value="Gram-neg_bact_OMP"/>
</dbReference>
<evidence type="ECO:0000256" key="3">
    <source>
        <dbReference type="ARBA" id="ARBA00022448"/>
    </source>
</evidence>
<evidence type="ECO:0000256" key="9">
    <source>
        <dbReference type="ARBA" id="ARBA00023136"/>
    </source>
</evidence>
<keyword evidence="3" id="KW-0813">Transport</keyword>
<protein>
    <submittedName>
        <fullName evidence="13">Porin</fullName>
    </submittedName>
</protein>
<accession>A0A2G8TBR1</accession>
<feature type="chain" id="PRO_5013607434" evidence="11">
    <location>
        <begin position="23"/>
        <end position="360"/>
    </location>
</feature>
<proteinExistence type="predicted"/>
<keyword evidence="7" id="KW-0406">Ion transport</keyword>
<keyword evidence="14" id="KW-1185">Reference proteome</keyword>
<organism evidence="13 14">
    <name type="scientific">Massilia eurypsychrophila</name>
    <dbReference type="NCBI Taxonomy" id="1485217"/>
    <lineage>
        <taxon>Bacteria</taxon>
        <taxon>Pseudomonadati</taxon>
        <taxon>Pseudomonadota</taxon>
        <taxon>Betaproteobacteria</taxon>
        <taxon>Burkholderiales</taxon>
        <taxon>Oxalobacteraceae</taxon>
        <taxon>Telluria group</taxon>
        <taxon>Massilia</taxon>
    </lineage>
</organism>
<evidence type="ECO:0000256" key="7">
    <source>
        <dbReference type="ARBA" id="ARBA00023065"/>
    </source>
</evidence>
<evidence type="ECO:0000256" key="8">
    <source>
        <dbReference type="ARBA" id="ARBA00023114"/>
    </source>
</evidence>
<feature type="signal peptide" evidence="11">
    <location>
        <begin position="1"/>
        <end position="22"/>
    </location>
</feature>
<evidence type="ECO:0000259" key="12">
    <source>
        <dbReference type="Pfam" id="PF13609"/>
    </source>
</evidence>
<keyword evidence="5" id="KW-0812">Transmembrane</keyword>
<feature type="domain" description="Porin" evidence="12">
    <location>
        <begin position="8"/>
        <end position="330"/>
    </location>
</feature>
<dbReference type="EMBL" id="PDOC01000013">
    <property type="protein sequence ID" value="PIL43490.1"/>
    <property type="molecule type" value="Genomic_DNA"/>
</dbReference>
<keyword evidence="10" id="KW-0998">Cell outer membrane</keyword>
<evidence type="ECO:0000313" key="13">
    <source>
        <dbReference type="EMBL" id="PIL43490.1"/>
    </source>
</evidence>
<sequence length="360" mass="37299">MKKVLGSALAIAAGLVSSAAMAQVTVYGIVDVGIERVTNTNAAGDSAVKMPSLTSSFPSRIGFRGNEDLGGGVQAVFTLETGFAPDTGTIGQGNRLFGRQAWVGLKGAYGTLMLGRLPNMTFYSILKADVMGPHIYSISSLDGYLPNSRSDNAIGYMGTFSGVTVGATYSLGRDTSAAGGPGATGCAGEVPGNSRACRQGTALLSYDSKDFGVLGAYDMLYGGPGANNGMTSSNFSDRRLSFNGYAMVGGAKLGAGLIDRRTRMLVETGTKLYYFGGTYLFAPRWQVDAQVARLSVDDTARKSTLSVARVSYLLSKRTAVHGSLGYMRNAGGAALAVDAGGTVGLGLNQTGVMLGIRHNF</sequence>
<dbReference type="GO" id="GO:0009279">
    <property type="term" value="C:cell outer membrane"/>
    <property type="evidence" value="ECO:0007669"/>
    <property type="project" value="UniProtKB-SubCell"/>
</dbReference>
<dbReference type="OrthoDB" id="8679056at2"/>
<comment type="subcellular location">
    <subcellularLocation>
        <location evidence="1">Cell outer membrane</location>
        <topology evidence="1">Multi-pass membrane protein</topology>
    </subcellularLocation>
</comment>
<keyword evidence="8" id="KW-0626">Porin</keyword>
<dbReference type="AlphaFoldDB" id="A0A2G8TBR1"/>
<dbReference type="GO" id="GO:0015288">
    <property type="term" value="F:porin activity"/>
    <property type="evidence" value="ECO:0007669"/>
    <property type="project" value="UniProtKB-KW"/>
</dbReference>
<dbReference type="PANTHER" id="PTHR34501:SF9">
    <property type="entry name" value="MAJOR OUTER MEMBRANE PROTEIN P.IA"/>
    <property type="match status" value="1"/>
</dbReference>
<evidence type="ECO:0000256" key="6">
    <source>
        <dbReference type="ARBA" id="ARBA00022729"/>
    </source>
</evidence>
<dbReference type="PRINTS" id="PR00184">
    <property type="entry name" value="NEISSPPORIN"/>
</dbReference>
<dbReference type="InterPro" id="IPR002299">
    <property type="entry name" value="Porin_Neis"/>
</dbReference>
<dbReference type="RefSeq" id="WP_099790870.1">
    <property type="nucleotide sequence ID" value="NZ_JBHLYV010000019.1"/>
</dbReference>
<dbReference type="Pfam" id="PF13609">
    <property type="entry name" value="Porin_4"/>
    <property type="match status" value="1"/>
</dbReference>
<keyword evidence="6 11" id="KW-0732">Signal</keyword>
<name>A0A2G8TBR1_9BURK</name>